<accession>A0ABW6I967</accession>
<proteinExistence type="predicted"/>
<dbReference type="Proteomes" id="UP001600165">
    <property type="component" value="Unassembled WGS sequence"/>
</dbReference>
<feature type="compositionally biased region" description="Polar residues" evidence="1">
    <location>
        <begin position="1"/>
        <end position="21"/>
    </location>
</feature>
<keyword evidence="3" id="KW-1185">Reference proteome</keyword>
<dbReference type="EMBL" id="JBHZOL010000002">
    <property type="protein sequence ID" value="MFE4104702.1"/>
    <property type="molecule type" value="Genomic_DNA"/>
</dbReference>
<comment type="caution">
    <text evidence="2">The sequence shown here is derived from an EMBL/GenBank/DDBJ whole genome shotgun (WGS) entry which is preliminary data.</text>
</comment>
<dbReference type="RefSeq" id="WP_377960232.1">
    <property type="nucleotide sequence ID" value="NZ_JBHZOL010000002.1"/>
</dbReference>
<evidence type="ECO:0000256" key="1">
    <source>
        <dbReference type="SAM" id="MobiDB-lite"/>
    </source>
</evidence>
<sequence length="81" mass="8916">MQPDFTLNSETPPAASQNGLSDRQAFAATQRAVLQLEGSGVSDFQFFNALADFYHRRGQSDLSALMAEAAYHCYQQLSVKV</sequence>
<evidence type="ECO:0000313" key="2">
    <source>
        <dbReference type="EMBL" id="MFE4104702.1"/>
    </source>
</evidence>
<protein>
    <submittedName>
        <fullName evidence="2">Uncharacterized protein</fullName>
    </submittedName>
</protein>
<name>A0ABW6I967_9CYAN</name>
<reference evidence="2 3" key="1">
    <citation type="submission" date="2024-10" db="EMBL/GenBank/DDBJ databases">
        <authorList>
            <person name="Ratan Roy A."/>
            <person name="Morales Sandoval P.H."/>
            <person name="De Los Santos Villalobos S."/>
            <person name="Chakraborty S."/>
            <person name="Mukherjee J."/>
        </authorList>
    </citation>
    <scope>NUCLEOTIDE SEQUENCE [LARGE SCALE GENOMIC DNA]</scope>
    <source>
        <strain evidence="2 3">S1</strain>
    </source>
</reference>
<organism evidence="2 3">
    <name type="scientific">Almyronema epifaneia S1</name>
    <dbReference type="NCBI Taxonomy" id="2991925"/>
    <lineage>
        <taxon>Bacteria</taxon>
        <taxon>Bacillati</taxon>
        <taxon>Cyanobacteriota</taxon>
        <taxon>Cyanophyceae</taxon>
        <taxon>Nodosilineales</taxon>
        <taxon>Nodosilineaceae</taxon>
        <taxon>Almyronema</taxon>
        <taxon>Almyronema epifaneia</taxon>
    </lineage>
</organism>
<evidence type="ECO:0000313" key="3">
    <source>
        <dbReference type="Proteomes" id="UP001600165"/>
    </source>
</evidence>
<feature type="region of interest" description="Disordered" evidence="1">
    <location>
        <begin position="1"/>
        <end position="22"/>
    </location>
</feature>
<gene>
    <name evidence="2" type="ORF">ACFVKH_00335</name>
</gene>